<evidence type="ECO:0000313" key="1">
    <source>
        <dbReference type="EMBL" id="MPC60638.1"/>
    </source>
</evidence>
<sequence>MYSTWIRKDRSTQSGGMTFCFKSSFSETMLETPFIRELEMVLLELVDEDGRGVLCVELTLPPTITGDSINTFPHG</sequence>
<dbReference type="Proteomes" id="UP000324222">
    <property type="component" value="Unassembled WGS sequence"/>
</dbReference>
<accession>A0A5B7GUM2</accession>
<evidence type="ECO:0000313" key="2">
    <source>
        <dbReference type="Proteomes" id="UP000324222"/>
    </source>
</evidence>
<proteinExistence type="predicted"/>
<protein>
    <submittedName>
        <fullName evidence="1">Uncharacterized protein</fullName>
    </submittedName>
</protein>
<dbReference type="EMBL" id="VSRR010017745">
    <property type="protein sequence ID" value="MPC60638.1"/>
    <property type="molecule type" value="Genomic_DNA"/>
</dbReference>
<comment type="caution">
    <text evidence="1">The sequence shown here is derived from an EMBL/GenBank/DDBJ whole genome shotgun (WGS) entry which is preliminary data.</text>
</comment>
<organism evidence="1 2">
    <name type="scientific">Portunus trituberculatus</name>
    <name type="common">Swimming crab</name>
    <name type="synonym">Neptunus trituberculatus</name>
    <dbReference type="NCBI Taxonomy" id="210409"/>
    <lineage>
        <taxon>Eukaryota</taxon>
        <taxon>Metazoa</taxon>
        <taxon>Ecdysozoa</taxon>
        <taxon>Arthropoda</taxon>
        <taxon>Crustacea</taxon>
        <taxon>Multicrustacea</taxon>
        <taxon>Malacostraca</taxon>
        <taxon>Eumalacostraca</taxon>
        <taxon>Eucarida</taxon>
        <taxon>Decapoda</taxon>
        <taxon>Pleocyemata</taxon>
        <taxon>Brachyura</taxon>
        <taxon>Eubrachyura</taxon>
        <taxon>Portunoidea</taxon>
        <taxon>Portunidae</taxon>
        <taxon>Portuninae</taxon>
        <taxon>Portunus</taxon>
    </lineage>
</organism>
<dbReference type="AlphaFoldDB" id="A0A5B7GUM2"/>
<keyword evidence="2" id="KW-1185">Reference proteome</keyword>
<gene>
    <name evidence="1" type="ORF">E2C01_054692</name>
</gene>
<reference evidence="1 2" key="1">
    <citation type="submission" date="2019-05" db="EMBL/GenBank/DDBJ databases">
        <title>Another draft genome of Portunus trituberculatus and its Hox gene families provides insights of decapod evolution.</title>
        <authorList>
            <person name="Jeong J.-H."/>
            <person name="Song I."/>
            <person name="Kim S."/>
            <person name="Choi T."/>
            <person name="Kim D."/>
            <person name="Ryu S."/>
            <person name="Kim W."/>
        </authorList>
    </citation>
    <scope>NUCLEOTIDE SEQUENCE [LARGE SCALE GENOMIC DNA]</scope>
    <source>
        <tissue evidence="1">Muscle</tissue>
    </source>
</reference>
<name>A0A5B7GUM2_PORTR</name>